<dbReference type="EMBL" id="CM007652">
    <property type="protein sequence ID" value="ONI20168.1"/>
    <property type="molecule type" value="Genomic_DNA"/>
</dbReference>
<dbReference type="InterPro" id="IPR004009">
    <property type="entry name" value="SH3_Myosin"/>
</dbReference>
<keyword evidence="5" id="KW-1185">Reference proteome</keyword>
<sequence length="46" mass="4963">MGTPVNIIVGSHVWAEDSEVAWIDGEVKEIHGRDVTIITTNGKTVS</sequence>
<dbReference type="SUPFAM" id="SSF50084">
    <property type="entry name" value="Myosin S1 fragment, N-terminal domain"/>
    <property type="match status" value="1"/>
</dbReference>
<organism evidence="4 5">
    <name type="scientific">Prunus persica</name>
    <name type="common">Peach</name>
    <name type="synonym">Amygdalus persica</name>
    <dbReference type="NCBI Taxonomy" id="3760"/>
    <lineage>
        <taxon>Eukaryota</taxon>
        <taxon>Viridiplantae</taxon>
        <taxon>Streptophyta</taxon>
        <taxon>Embryophyta</taxon>
        <taxon>Tracheophyta</taxon>
        <taxon>Spermatophyta</taxon>
        <taxon>Magnoliopsida</taxon>
        <taxon>eudicotyledons</taxon>
        <taxon>Gunneridae</taxon>
        <taxon>Pentapetalae</taxon>
        <taxon>rosids</taxon>
        <taxon>fabids</taxon>
        <taxon>Rosales</taxon>
        <taxon>Rosaceae</taxon>
        <taxon>Amygdaloideae</taxon>
        <taxon>Amygdaleae</taxon>
        <taxon>Prunus</taxon>
    </lineage>
</organism>
<keyword evidence="2" id="KW-0067">ATP-binding</keyword>
<dbReference type="AlphaFoldDB" id="A0A251Q8M3"/>
<dbReference type="PROSITE" id="PS51844">
    <property type="entry name" value="SH3_LIKE"/>
    <property type="match status" value="1"/>
</dbReference>
<name>A0A251Q8M3_PRUPE</name>
<dbReference type="GO" id="GO:0016459">
    <property type="term" value="C:myosin complex"/>
    <property type="evidence" value="ECO:0007669"/>
    <property type="project" value="InterPro"/>
</dbReference>
<keyword evidence="1" id="KW-0547">Nucleotide-binding</keyword>
<reference evidence="4 5" key="1">
    <citation type="journal article" date="2013" name="Nat. Genet.">
        <title>The high-quality draft genome of peach (Prunus persica) identifies unique patterns of genetic diversity, domestication and genome evolution.</title>
        <authorList>
            <consortium name="International Peach Genome Initiative"/>
            <person name="Verde I."/>
            <person name="Abbott A.G."/>
            <person name="Scalabrin S."/>
            <person name="Jung S."/>
            <person name="Shu S."/>
            <person name="Marroni F."/>
            <person name="Zhebentyayeva T."/>
            <person name="Dettori M.T."/>
            <person name="Grimwood J."/>
            <person name="Cattonaro F."/>
            <person name="Zuccolo A."/>
            <person name="Rossini L."/>
            <person name="Jenkins J."/>
            <person name="Vendramin E."/>
            <person name="Meisel L.A."/>
            <person name="Decroocq V."/>
            <person name="Sosinski B."/>
            <person name="Prochnik S."/>
            <person name="Mitros T."/>
            <person name="Policriti A."/>
            <person name="Cipriani G."/>
            <person name="Dondini L."/>
            <person name="Ficklin S."/>
            <person name="Goodstein D.M."/>
            <person name="Xuan P."/>
            <person name="Del Fabbro C."/>
            <person name="Aramini V."/>
            <person name="Copetti D."/>
            <person name="Gonzalez S."/>
            <person name="Horner D.S."/>
            <person name="Falchi R."/>
            <person name="Lucas S."/>
            <person name="Mica E."/>
            <person name="Maldonado J."/>
            <person name="Lazzari B."/>
            <person name="Bielenberg D."/>
            <person name="Pirona R."/>
            <person name="Miculan M."/>
            <person name="Barakat A."/>
            <person name="Testolin R."/>
            <person name="Stella A."/>
            <person name="Tartarini S."/>
            <person name="Tonutti P."/>
            <person name="Arus P."/>
            <person name="Orellana A."/>
            <person name="Wells C."/>
            <person name="Main D."/>
            <person name="Vizzotto G."/>
            <person name="Silva H."/>
            <person name="Salamini F."/>
            <person name="Schmutz J."/>
            <person name="Morgante M."/>
            <person name="Rokhsar D.S."/>
        </authorList>
    </citation>
    <scope>NUCLEOTIDE SEQUENCE [LARGE SCALE GENOMIC DNA]</scope>
    <source>
        <strain evidence="5">cv. Nemared</strain>
    </source>
</reference>
<protein>
    <recommendedName>
        <fullName evidence="3">Myosin N-terminal SH3-like domain-containing protein</fullName>
    </recommendedName>
</protein>
<dbReference type="Gramene" id="ONI20168">
    <property type="protein sequence ID" value="ONI20168"/>
    <property type="gene ID" value="PRUPE_2G000600"/>
</dbReference>
<accession>A0A251Q8M3</accession>
<dbReference type="Proteomes" id="UP000006882">
    <property type="component" value="Chromosome G2"/>
</dbReference>
<evidence type="ECO:0000256" key="1">
    <source>
        <dbReference type="ARBA" id="ARBA00022741"/>
    </source>
</evidence>
<evidence type="ECO:0000313" key="5">
    <source>
        <dbReference type="Proteomes" id="UP000006882"/>
    </source>
</evidence>
<dbReference type="Pfam" id="PF02736">
    <property type="entry name" value="Myosin_N"/>
    <property type="match status" value="1"/>
</dbReference>
<proteinExistence type="predicted"/>
<evidence type="ECO:0000256" key="2">
    <source>
        <dbReference type="ARBA" id="ARBA00022840"/>
    </source>
</evidence>
<dbReference type="STRING" id="3760.A0A251Q8M3"/>
<gene>
    <name evidence="4" type="ORF">PRUPE_2G000600</name>
</gene>
<dbReference type="GO" id="GO:0003774">
    <property type="term" value="F:cytoskeletal motor activity"/>
    <property type="evidence" value="ECO:0007669"/>
    <property type="project" value="InterPro"/>
</dbReference>
<evidence type="ECO:0000313" key="4">
    <source>
        <dbReference type="EMBL" id="ONI20168.1"/>
    </source>
</evidence>
<evidence type="ECO:0000259" key="3">
    <source>
        <dbReference type="PROSITE" id="PS51844"/>
    </source>
</evidence>
<feature type="domain" description="Myosin N-terminal SH3-like" evidence="3">
    <location>
        <begin position="8"/>
        <end position="46"/>
    </location>
</feature>
<dbReference type="GO" id="GO:0005524">
    <property type="term" value="F:ATP binding"/>
    <property type="evidence" value="ECO:0007669"/>
    <property type="project" value="UniProtKB-KW"/>
</dbReference>